<comment type="similarity">
    <text evidence="1">Belongs to the sigma-70 factor family. ECF subfamily.</text>
</comment>
<evidence type="ECO:0000313" key="8">
    <source>
        <dbReference type="Proteomes" id="UP000322918"/>
    </source>
</evidence>
<dbReference type="InterPro" id="IPR007627">
    <property type="entry name" value="RNA_pol_sigma70_r2"/>
</dbReference>
<dbReference type="InterPro" id="IPR039425">
    <property type="entry name" value="RNA_pol_sigma-70-like"/>
</dbReference>
<dbReference type="SUPFAM" id="SSF88659">
    <property type="entry name" value="Sigma3 and sigma4 domains of RNA polymerase sigma factors"/>
    <property type="match status" value="1"/>
</dbReference>
<dbReference type="InterPro" id="IPR014284">
    <property type="entry name" value="RNA_pol_sigma-70_dom"/>
</dbReference>
<dbReference type="InterPro" id="IPR013325">
    <property type="entry name" value="RNA_pol_sigma_r2"/>
</dbReference>
<accession>A0A5M9HBN6</accession>
<dbReference type="GO" id="GO:0006352">
    <property type="term" value="P:DNA-templated transcription initiation"/>
    <property type="evidence" value="ECO:0007669"/>
    <property type="project" value="InterPro"/>
</dbReference>
<feature type="domain" description="RNA polymerase sigma factor 70 region 4 type 2" evidence="6">
    <location>
        <begin position="119"/>
        <end position="168"/>
    </location>
</feature>
<sequence>MHKETDKFLLLRMQEDSSEAFDALYEKYWEKVYAAAFKRLNDPGYAKDITQDIFLQLWSRRKELVIDNLPAYLFTAVRNNVYKWMEREGKYTSIPDLLLQFEMSKDNADAVVLHKEFLRAYEALLGTLTSSQQVIFQMRFHQDLPTDEIAERLNVSRKTVQNQLGRSIALLRESFMLICLLSLALCCRL</sequence>
<evidence type="ECO:0000256" key="1">
    <source>
        <dbReference type="ARBA" id="ARBA00010641"/>
    </source>
</evidence>
<dbReference type="PANTHER" id="PTHR43133">
    <property type="entry name" value="RNA POLYMERASE ECF-TYPE SIGMA FACTO"/>
    <property type="match status" value="1"/>
</dbReference>
<dbReference type="OrthoDB" id="679904at2"/>
<keyword evidence="8" id="KW-1185">Reference proteome</keyword>
<keyword evidence="2" id="KW-0805">Transcription regulation</keyword>
<evidence type="ECO:0000259" key="5">
    <source>
        <dbReference type="Pfam" id="PF04542"/>
    </source>
</evidence>
<organism evidence="7 8">
    <name type="scientific">Arcticibacter tournemirensis</name>
    <dbReference type="NCBI Taxonomy" id="699437"/>
    <lineage>
        <taxon>Bacteria</taxon>
        <taxon>Pseudomonadati</taxon>
        <taxon>Bacteroidota</taxon>
        <taxon>Sphingobacteriia</taxon>
        <taxon>Sphingobacteriales</taxon>
        <taxon>Sphingobacteriaceae</taxon>
        <taxon>Arcticibacter</taxon>
    </lineage>
</organism>
<name>A0A5M9HBN6_9SPHI</name>
<dbReference type="EMBL" id="VWNE01000013">
    <property type="protein sequence ID" value="KAA8483081.1"/>
    <property type="molecule type" value="Genomic_DNA"/>
</dbReference>
<dbReference type="Pfam" id="PF04542">
    <property type="entry name" value="Sigma70_r2"/>
    <property type="match status" value="1"/>
</dbReference>
<dbReference type="Proteomes" id="UP000322918">
    <property type="component" value="Unassembled WGS sequence"/>
</dbReference>
<dbReference type="NCBIfam" id="TIGR02937">
    <property type="entry name" value="sigma70-ECF"/>
    <property type="match status" value="1"/>
</dbReference>
<dbReference type="InterPro" id="IPR036388">
    <property type="entry name" value="WH-like_DNA-bd_sf"/>
</dbReference>
<proteinExistence type="inferred from homology"/>
<evidence type="ECO:0000259" key="6">
    <source>
        <dbReference type="Pfam" id="PF08281"/>
    </source>
</evidence>
<evidence type="ECO:0000256" key="2">
    <source>
        <dbReference type="ARBA" id="ARBA00023015"/>
    </source>
</evidence>
<dbReference type="Gene3D" id="1.10.10.10">
    <property type="entry name" value="Winged helix-like DNA-binding domain superfamily/Winged helix DNA-binding domain"/>
    <property type="match status" value="1"/>
</dbReference>
<dbReference type="InterPro" id="IPR013324">
    <property type="entry name" value="RNA_pol_sigma_r3/r4-like"/>
</dbReference>
<comment type="caution">
    <text evidence="7">The sequence shown here is derived from an EMBL/GenBank/DDBJ whole genome shotgun (WGS) entry which is preliminary data.</text>
</comment>
<dbReference type="InterPro" id="IPR013249">
    <property type="entry name" value="RNA_pol_sigma70_r4_t2"/>
</dbReference>
<dbReference type="SUPFAM" id="SSF88946">
    <property type="entry name" value="Sigma2 domain of RNA polymerase sigma factors"/>
    <property type="match status" value="1"/>
</dbReference>
<dbReference type="GO" id="GO:0016987">
    <property type="term" value="F:sigma factor activity"/>
    <property type="evidence" value="ECO:0007669"/>
    <property type="project" value="UniProtKB-KW"/>
</dbReference>
<feature type="domain" description="RNA polymerase sigma-70 region 2" evidence="5">
    <location>
        <begin position="24"/>
        <end position="89"/>
    </location>
</feature>
<protein>
    <submittedName>
        <fullName evidence="7">Sigma-70 family RNA polymerase sigma factor</fullName>
    </submittedName>
</protein>
<gene>
    <name evidence="7" type="ORF">F1649_09710</name>
</gene>
<keyword evidence="4" id="KW-0804">Transcription</keyword>
<reference evidence="7 8" key="1">
    <citation type="submission" date="2019-09" db="EMBL/GenBank/DDBJ databases">
        <title>Pararcticibacter amylolyticus gen. nov., sp. nov., isolated from a rottenly hemp rope, and reclassification of Pedobacter tournemirensis as Pararcticibacter tournemirensis comb. nov.</title>
        <authorList>
            <person name="Cai Y."/>
        </authorList>
    </citation>
    <scope>NUCLEOTIDE SEQUENCE [LARGE SCALE GENOMIC DNA]</scope>
    <source>
        <strain evidence="7 8">TF5-37.2-LB10</strain>
    </source>
</reference>
<dbReference type="Gene3D" id="1.10.1740.10">
    <property type="match status" value="1"/>
</dbReference>
<dbReference type="RefSeq" id="WP_141816021.1">
    <property type="nucleotide sequence ID" value="NZ_VFPL01000001.1"/>
</dbReference>
<dbReference type="PANTHER" id="PTHR43133:SF46">
    <property type="entry name" value="RNA POLYMERASE SIGMA-70 FACTOR ECF SUBFAMILY"/>
    <property type="match status" value="1"/>
</dbReference>
<dbReference type="GO" id="GO:0003677">
    <property type="term" value="F:DNA binding"/>
    <property type="evidence" value="ECO:0007669"/>
    <property type="project" value="InterPro"/>
</dbReference>
<evidence type="ECO:0000313" key="7">
    <source>
        <dbReference type="EMBL" id="KAA8483081.1"/>
    </source>
</evidence>
<dbReference type="Pfam" id="PF08281">
    <property type="entry name" value="Sigma70_r4_2"/>
    <property type="match status" value="1"/>
</dbReference>
<evidence type="ECO:0000256" key="3">
    <source>
        <dbReference type="ARBA" id="ARBA00023082"/>
    </source>
</evidence>
<evidence type="ECO:0000256" key="4">
    <source>
        <dbReference type="ARBA" id="ARBA00023163"/>
    </source>
</evidence>
<keyword evidence="3" id="KW-0731">Sigma factor</keyword>
<dbReference type="AlphaFoldDB" id="A0A5M9HBN6"/>